<feature type="domain" description="N-acetyltransferase" evidence="1">
    <location>
        <begin position="67"/>
        <end position="212"/>
    </location>
</feature>
<proteinExistence type="predicted"/>
<gene>
    <name evidence="3" type="ORF">FVE85_2392</name>
</gene>
<reference evidence="4" key="1">
    <citation type="journal article" date="2019" name="Nat. Commun.">
        <title>Expansion of phycobilisome linker gene families in mesophilic red algae.</title>
        <authorList>
            <person name="Lee J."/>
            <person name="Kim D."/>
            <person name="Bhattacharya D."/>
            <person name="Yoon H.S."/>
        </authorList>
    </citation>
    <scope>NUCLEOTIDE SEQUENCE [LARGE SCALE GENOMIC DNA]</scope>
    <source>
        <strain evidence="4">CCMP 1328</strain>
    </source>
</reference>
<feature type="domain" description="VOC" evidence="2">
    <location>
        <begin position="225"/>
        <end position="359"/>
    </location>
</feature>
<evidence type="ECO:0000259" key="1">
    <source>
        <dbReference type="PROSITE" id="PS51186"/>
    </source>
</evidence>
<dbReference type="Gene3D" id="3.40.630.30">
    <property type="match status" value="1"/>
</dbReference>
<dbReference type="Gene3D" id="3.10.180.10">
    <property type="entry name" value="2,3-Dihydroxybiphenyl 1,2-Dioxygenase, domain 1"/>
    <property type="match status" value="1"/>
</dbReference>
<protein>
    <recommendedName>
        <fullName evidence="5">N-acetyltransferase domain-containing protein</fullName>
    </recommendedName>
</protein>
<dbReference type="Pfam" id="PF00903">
    <property type="entry name" value="Glyoxalase"/>
    <property type="match status" value="1"/>
</dbReference>
<dbReference type="SUPFAM" id="SSF55729">
    <property type="entry name" value="Acyl-CoA N-acyltransferases (Nat)"/>
    <property type="match status" value="1"/>
</dbReference>
<sequence length="373" mass="41146">MAAGSMSLFVPSLSVRERAVARRADTVSVCRRNCHGRASLSMRAAGNVHAAQTWLRTVKSPKTDFVLTVRAATQPSDLERAERIWSQTLPVESLRPTERFADSDSAASWETATVLVVECNGVLVGAARFLFERTNVCFDRVAVLQSHRGRGIGRKLLETMLLFASPACGAIFIEALPFQLGFFSILGFECQGKEKFDESRRAPVRTMVFRVPTSPVPPMEASSPGLHHVTVCVSDIERSLAFYGAIGFSLSEKFMSGERRACFLEGYATRVELVERPSDDLSDDLQGVRGVPRVGVDRLVFDVSRATPDLELFLEQLRKQNGGLMSVVARPSQHVYGRHVVSTAAIEDPDGFPLEFMRYEASLSAQLVADVDW</sequence>
<organism evidence="3 4">
    <name type="scientific">Porphyridium purpureum</name>
    <name type="common">Red alga</name>
    <name type="synonym">Porphyridium cruentum</name>
    <dbReference type="NCBI Taxonomy" id="35688"/>
    <lineage>
        <taxon>Eukaryota</taxon>
        <taxon>Rhodophyta</taxon>
        <taxon>Bangiophyceae</taxon>
        <taxon>Porphyridiales</taxon>
        <taxon>Porphyridiaceae</taxon>
        <taxon>Porphyridium</taxon>
    </lineage>
</organism>
<dbReference type="InterPro" id="IPR016181">
    <property type="entry name" value="Acyl_CoA_acyltransferase"/>
</dbReference>
<dbReference type="OrthoDB" id="329272at2759"/>
<dbReference type="Proteomes" id="UP000324585">
    <property type="component" value="Unassembled WGS sequence"/>
</dbReference>
<dbReference type="PROSITE" id="PS51186">
    <property type="entry name" value="GNAT"/>
    <property type="match status" value="1"/>
</dbReference>
<evidence type="ECO:0000313" key="3">
    <source>
        <dbReference type="EMBL" id="KAA8496237.1"/>
    </source>
</evidence>
<dbReference type="Pfam" id="PF13508">
    <property type="entry name" value="Acetyltransf_7"/>
    <property type="match status" value="1"/>
</dbReference>
<dbReference type="InterPro" id="IPR029068">
    <property type="entry name" value="Glyas_Bleomycin-R_OHBP_Dase"/>
</dbReference>
<dbReference type="InterPro" id="IPR004360">
    <property type="entry name" value="Glyas_Fos-R_dOase_dom"/>
</dbReference>
<evidence type="ECO:0000313" key="4">
    <source>
        <dbReference type="Proteomes" id="UP000324585"/>
    </source>
</evidence>
<dbReference type="InterPro" id="IPR037523">
    <property type="entry name" value="VOC_core"/>
</dbReference>
<name>A0A5J4Z0N4_PORPP</name>
<comment type="caution">
    <text evidence="3">The sequence shown here is derived from an EMBL/GenBank/DDBJ whole genome shotgun (WGS) entry which is preliminary data.</text>
</comment>
<accession>A0A5J4Z0N4</accession>
<dbReference type="EMBL" id="VRMN01000003">
    <property type="protein sequence ID" value="KAA8496237.1"/>
    <property type="molecule type" value="Genomic_DNA"/>
</dbReference>
<keyword evidence="4" id="KW-1185">Reference proteome</keyword>
<dbReference type="CDD" id="cd04301">
    <property type="entry name" value="NAT_SF"/>
    <property type="match status" value="1"/>
</dbReference>
<evidence type="ECO:0008006" key="5">
    <source>
        <dbReference type="Google" id="ProtNLM"/>
    </source>
</evidence>
<dbReference type="OMA" id="ILGFECQ"/>
<dbReference type="GO" id="GO:0016747">
    <property type="term" value="F:acyltransferase activity, transferring groups other than amino-acyl groups"/>
    <property type="evidence" value="ECO:0007669"/>
    <property type="project" value="InterPro"/>
</dbReference>
<dbReference type="PROSITE" id="PS51819">
    <property type="entry name" value="VOC"/>
    <property type="match status" value="1"/>
</dbReference>
<dbReference type="CDD" id="cd06587">
    <property type="entry name" value="VOC"/>
    <property type="match status" value="1"/>
</dbReference>
<evidence type="ECO:0000259" key="2">
    <source>
        <dbReference type="PROSITE" id="PS51819"/>
    </source>
</evidence>
<dbReference type="InterPro" id="IPR000182">
    <property type="entry name" value="GNAT_dom"/>
</dbReference>
<dbReference type="SUPFAM" id="SSF54593">
    <property type="entry name" value="Glyoxalase/Bleomycin resistance protein/Dihydroxybiphenyl dioxygenase"/>
    <property type="match status" value="1"/>
</dbReference>
<dbReference type="AlphaFoldDB" id="A0A5J4Z0N4"/>